<dbReference type="RefSeq" id="WP_205310106.1">
    <property type="nucleotide sequence ID" value="NZ_JAERPS020000001.1"/>
</dbReference>
<comment type="caution">
    <text evidence="4">The sequence shown here is derived from an EMBL/GenBank/DDBJ whole genome shotgun (WGS) entry which is preliminary data.</text>
</comment>
<evidence type="ECO:0000259" key="1">
    <source>
        <dbReference type="Pfam" id="PF00534"/>
    </source>
</evidence>
<organism evidence="4 5">
    <name type="scientific">Rheinheimera maricola</name>
    <dbReference type="NCBI Taxonomy" id="2793282"/>
    <lineage>
        <taxon>Bacteria</taxon>
        <taxon>Pseudomonadati</taxon>
        <taxon>Pseudomonadota</taxon>
        <taxon>Gammaproteobacteria</taxon>
        <taxon>Chromatiales</taxon>
        <taxon>Chromatiaceae</taxon>
        <taxon>Rheinheimera</taxon>
    </lineage>
</organism>
<dbReference type="Pfam" id="PF13692">
    <property type="entry name" value="Glyco_trans_1_4"/>
    <property type="match status" value="1"/>
</dbReference>
<keyword evidence="4" id="KW-0328">Glycosyltransferase</keyword>
<dbReference type="PANTHER" id="PTHR45947">
    <property type="entry name" value="SULFOQUINOVOSYL TRANSFERASE SQD2"/>
    <property type="match status" value="1"/>
</dbReference>
<dbReference type="GO" id="GO:0016757">
    <property type="term" value="F:glycosyltransferase activity"/>
    <property type="evidence" value="ECO:0007669"/>
    <property type="project" value="UniProtKB-KW"/>
</dbReference>
<keyword evidence="5" id="KW-1185">Reference proteome</keyword>
<dbReference type="SUPFAM" id="SSF53756">
    <property type="entry name" value="UDP-Glycosyltransferase/glycogen phosphorylase"/>
    <property type="match status" value="2"/>
</dbReference>
<keyword evidence="4" id="KW-0808">Transferase</keyword>
<reference evidence="4 5" key="1">
    <citation type="submission" date="2021-08" db="EMBL/GenBank/DDBJ databases">
        <title>Rheinheimera aquimaris sp. nov., isolated from seawater of the East Sea in Korea.</title>
        <authorList>
            <person name="Kim K.H."/>
            <person name="Wenting R."/>
            <person name="Kim K.R."/>
            <person name="Jeon C.O."/>
        </authorList>
    </citation>
    <scope>NUCLEOTIDE SEQUENCE [LARGE SCALE GENOMIC DNA]</scope>
    <source>
        <strain evidence="4 5">MA-13</strain>
    </source>
</reference>
<sequence>MTTAKVQPATSICQRVIILANHSVMSAPVADHYAAFLHAAAKQWQAVGAEVLVFDCCGAVVNETDPIHDFIYYMQLGLVPDNVTSLAQSVALYKPTVLVALLPEYLLTAATQVASKLGLPLLADLRLYQADTVPILSSSLLAGCALVLSDSNVTDVPQAIKWPLTDAQLVPQLAQLLSGGAMQSRLNAQQLKLSRVLQRPQQQAEPIMAGGDNADSWRLVDDNTAWQQFNVAPLSTIAVHGAVRYEATGAEKSRKAVLLIKLSNSAAELLTMPCAGLSWSDVFDSHFVYLPDSQGRDKQIVSWQLPDNCVAVAICVRGFYLKAPAKVYLQQMRLYQDNKQALLLEQWNYINHYFYNKGEVTFVRSRLERLLQQACTPEQLRLGQQVLGLYQVKQGITIPKRQPDALYTPRANAVLYCLHQSLPYVTNGYATRSHGIAMGLAGAGWQVNVATRPGFPWDTQDIMAATSYHKQHIDGICYTAYNGSHIEDVGLASYIAITADHFCREAQHSRAGLIIAASNHVTAIPALIAARRLGIPFVYELRGLWHLTKGSLRPDWASSERFQLEHQLELLVAAEADHVFTLTDELSKVLTQAGVNTPVNLAPNAVDCSVFYPREADSNVRKQLDISDDALVIGYAGSAVGYEGLDVLMEALAILARQGESFVFVLLGDGAVLEQVKLQAQQLNISRYCRFAGRVAFADVARFISNMDVMPIPRRKSAVTEVVSALKPLEAMAMAKTLVLSDVSPHYEFAGAAKQILDDDTGVRLHQRAVLCRHDDARSLASALKYSLADSGRRETLGSAALNWIRQHRTWQAVTQQYRDTIQPLIQQHNATPNKPGKSKPVIAVIADEFSLTALSDAAELICVTPQNWHQLLSNTKVDALLVESAWNGNSGQWHRMIGHYDDTSSAALRDMLTFCRAHQIPSLFWNKEDPVHFDRFAANAAFFDHVFSSDADCLHRYLNLAAREISTVSSMAFFASPALHNPLPASVAWQDTVAYGGSYYGERYAKRTAALLPLLQAASECGLTLYDRQHDNPASPYRFPDNLASYVQGGLSYPQMVQAYKAHPVHINVNSVADSPTMFSRRVMEIAASGTPVLSASGQAMQAYAGKGVFFADDNTQAKAALQILQNPSARWHAGLDGVRQVYTAHTAAHRLCLMLRTAGITLGAPTPMPVWVLVPNMTLQAAQALLMQSEPPQCVLAVQWQEAAKQLLQQQGIETALAKPIETAALLIVARNAEILCQAEHNDFLDLQLSTLYSPYSTAAFCRDTEPMAGSWPGLTTLVGKPDFSLTAFSASPALLQQADEQTLLTQIAKNSKQSTCLLIRKPVVSPTLSLPPRKRNLLIAGHDLKFIAPFYPALEQAGFNLLIDQWQGHQQHDAVQSLQLLKQADIIFCEWMLGNALWYTRHKLPSQRLFGRLHSQELRSELFEKLRFNAFDQVFVVAEHIRQQAIQLKPDSAKRTTVLHNAVDTSRFAPLARKAGMNKVLGFAGVVPKSKRFDRALDILAELRKTDTGYVLRVKGKLPADFAWMQAHRPDEMAWFDKQFARIEQDPLLQGAVHFDGHGDDMPQWYQQLDVILSTSDFESFHYSVAEGAACGCQPVVFNWEGAATLYPEAWCVEDVATACAHIKQLSIQPGAAEPSETTQQLHDWIHQRYALESMSSRLIAHLQIEETPKVVA</sequence>
<evidence type="ECO:0000259" key="2">
    <source>
        <dbReference type="Pfam" id="PF13524"/>
    </source>
</evidence>
<evidence type="ECO:0000259" key="3">
    <source>
        <dbReference type="Pfam" id="PF13579"/>
    </source>
</evidence>
<accession>A0ABS7X4Y9</accession>
<dbReference type="Gene3D" id="3.40.50.2000">
    <property type="entry name" value="Glycogen Phosphorylase B"/>
    <property type="match status" value="4"/>
</dbReference>
<name>A0ABS7X4Y9_9GAMM</name>
<feature type="domain" description="Spore protein YkvP/CgeB glycosyl transferase-like" evidence="2">
    <location>
        <begin position="1042"/>
        <end position="1154"/>
    </location>
</feature>
<dbReference type="InterPro" id="IPR055259">
    <property type="entry name" value="YkvP/CgeB_Glyco_trans-like"/>
</dbReference>
<protein>
    <submittedName>
        <fullName evidence="4">Glycosyltransferase</fullName>
        <ecNumber evidence="4">2.4.-.-</ecNumber>
    </submittedName>
</protein>
<gene>
    <name evidence="4" type="ORF">I4W93_001980</name>
</gene>
<dbReference type="InterPro" id="IPR028098">
    <property type="entry name" value="Glyco_trans_4-like_N"/>
</dbReference>
<feature type="domain" description="Glycosyl transferase family 1" evidence="1">
    <location>
        <begin position="620"/>
        <end position="802"/>
    </location>
</feature>
<evidence type="ECO:0000313" key="4">
    <source>
        <dbReference type="EMBL" id="MBZ9610356.1"/>
    </source>
</evidence>
<dbReference type="EC" id="2.4.-.-" evidence="4"/>
<dbReference type="Proteomes" id="UP000663814">
    <property type="component" value="Unassembled WGS sequence"/>
</dbReference>
<dbReference type="CDD" id="cd03801">
    <property type="entry name" value="GT4_PimA-like"/>
    <property type="match status" value="2"/>
</dbReference>
<dbReference type="PANTHER" id="PTHR45947:SF3">
    <property type="entry name" value="SULFOQUINOVOSYL TRANSFERASE SQD2"/>
    <property type="match status" value="1"/>
</dbReference>
<dbReference type="EMBL" id="JAERPS020000001">
    <property type="protein sequence ID" value="MBZ9610356.1"/>
    <property type="molecule type" value="Genomic_DNA"/>
</dbReference>
<dbReference type="InterPro" id="IPR050194">
    <property type="entry name" value="Glycosyltransferase_grp1"/>
</dbReference>
<dbReference type="Pfam" id="PF13524">
    <property type="entry name" value="Glyco_trans_1_2"/>
    <property type="match status" value="1"/>
</dbReference>
<feature type="domain" description="Glycosyltransferase subfamily 4-like N-terminal" evidence="3">
    <location>
        <begin position="427"/>
        <end position="604"/>
    </location>
</feature>
<evidence type="ECO:0000313" key="5">
    <source>
        <dbReference type="Proteomes" id="UP000663814"/>
    </source>
</evidence>
<dbReference type="InterPro" id="IPR001296">
    <property type="entry name" value="Glyco_trans_1"/>
</dbReference>
<dbReference type="Pfam" id="PF00534">
    <property type="entry name" value="Glycos_transf_1"/>
    <property type="match status" value="1"/>
</dbReference>
<proteinExistence type="predicted"/>
<dbReference type="Pfam" id="PF13579">
    <property type="entry name" value="Glyco_trans_4_4"/>
    <property type="match status" value="1"/>
</dbReference>